<dbReference type="FunFam" id="1.10.238.10:FF:000011">
    <property type="entry name" value="Mitochondrial Rho GTPase"/>
    <property type="match status" value="1"/>
</dbReference>
<protein>
    <submittedName>
        <fullName evidence="17">Ras family protein</fullName>
    </submittedName>
</protein>
<evidence type="ECO:0000256" key="15">
    <source>
        <dbReference type="SAM" id="Phobius"/>
    </source>
</evidence>
<keyword evidence="13 15" id="KW-0472">Membrane</keyword>
<evidence type="ECO:0000256" key="2">
    <source>
        <dbReference type="ARBA" id="ARBA00007981"/>
    </source>
</evidence>
<evidence type="ECO:0000256" key="9">
    <source>
        <dbReference type="ARBA" id="ARBA00022837"/>
    </source>
</evidence>
<dbReference type="InterPro" id="IPR002048">
    <property type="entry name" value="EF_hand_dom"/>
</dbReference>
<feature type="region of interest" description="Disordered" evidence="14">
    <location>
        <begin position="1"/>
        <end position="24"/>
    </location>
</feature>
<reference evidence="17" key="2">
    <citation type="submission" date="2021-04" db="EMBL/GenBank/DDBJ databases">
        <authorList>
            <person name="Podell S."/>
        </authorList>
    </citation>
    <scope>NUCLEOTIDE SEQUENCE</scope>
    <source>
        <strain evidence="17">Hildebrandi</strain>
    </source>
</reference>
<dbReference type="PROSITE" id="PS50222">
    <property type="entry name" value="EF_HAND_2"/>
    <property type="match status" value="2"/>
</dbReference>
<evidence type="ECO:0000256" key="6">
    <source>
        <dbReference type="ARBA" id="ARBA00022741"/>
    </source>
</evidence>
<evidence type="ECO:0000313" key="18">
    <source>
        <dbReference type="Proteomes" id="UP000693970"/>
    </source>
</evidence>
<name>A0A9K3KS31_9STRA</name>
<keyword evidence="8" id="KW-0378">Hydrolase</keyword>
<gene>
    <name evidence="17" type="ORF">IV203_016900</name>
</gene>
<keyword evidence="7" id="KW-1000">Mitochondrion outer membrane</keyword>
<dbReference type="EMBL" id="JAGRRH010000020">
    <property type="protein sequence ID" value="KAG7348195.1"/>
    <property type="molecule type" value="Genomic_DNA"/>
</dbReference>
<comment type="caution">
    <text evidence="17">The sequence shown here is derived from an EMBL/GenBank/DDBJ whole genome shotgun (WGS) entry which is preliminary data.</text>
</comment>
<dbReference type="InterPro" id="IPR018247">
    <property type="entry name" value="EF_Hand_1_Ca_BS"/>
</dbReference>
<feature type="compositionally biased region" description="Basic residues" evidence="14">
    <location>
        <begin position="555"/>
        <end position="564"/>
    </location>
</feature>
<comment type="similarity">
    <text evidence="2">Belongs to the mitochondrial Rho GTPase family.</text>
</comment>
<organism evidence="17 18">
    <name type="scientific">Nitzschia inconspicua</name>
    <dbReference type="NCBI Taxonomy" id="303405"/>
    <lineage>
        <taxon>Eukaryota</taxon>
        <taxon>Sar</taxon>
        <taxon>Stramenopiles</taxon>
        <taxon>Ochrophyta</taxon>
        <taxon>Bacillariophyta</taxon>
        <taxon>Bacillariophyceae</taxon>
        <taxon>Bacillariophycidae</taxon>
        <taxon>Bacillariales</taxon>
        <taxon>Bacillariaceae</taxon>
        <taxon>Nitzschia</taxon>
    </lineage>
</organism>
<dbReference type="GO" id="GO:0003924">
    <property type="term" value="F:GTPase activity"/>
    <property type="evidence" value="ECO:0007669"/>
    <property type="project" value="InterPro"/>
</dbReference>
<keyword evidence="9" id="KW-0106">Calcium</keyword>
<dbReference type="GO" id="GO:0005741">
    <property type="term" value="C:mitochondrial outer membrane"/>
    <property type="evidence" value="ECO:0007669"/>
    <property type="project" value="UniProtKB-SubCell"/>
</dbReference>
<keyword evidence="6" id="KW-0547">Nucleotide-binding</keyword>
<evidence type="ECO:0000256" key="12">
    <source>
        <dbReference type="ARBA" id="ARBA00023134"/>
    </source>
</evidence>
<keyword evidence="10 15" id="KW-1133">Transmembrane helix</keyword>
<evidence type="ECO:0000256" key="1">
    <source>
        <dbReference type="ARBA" id="ARBA00004200"/>
    </source>
</evidence>
<feature type="region of interest" description="Disordered" evidence="14">
    <location>
        <begin position="553"/>
        <end position="574"/>
    </location>
</feature>
<evidence type="ECO:0000259" key="16">
    <source>
        <dbReference type="PROSITE" id="PS50222"/>
    </source>
</evidence>
<evidence type="ECO:0000256" key="3">
    <source>
        <dbReference type="ARBA" id="ARBA00022692"/>
    </source>
</evidence>
<accession>A0A9K3KS31</accession>
<dbReference type="GO" id="GO:0005509">
    <property type="term" value="F:calcium ion binding"/>
    <property type="evidence" value="ECO:0007669"/>
    <property type="project" value="InterPro"/>
</dbReference>
<comment type="subcellular location">
    <subcellularLocation>
        <location evidence="1">Mitochondrion outer membrane</location>
        <topology evidence="1">Single-pass type IV membrane protein</topology>
    </subcellularLocation>
</comment>
<evidence type="ECO:0000256" key="8">
    <source>
        <dbReference type="ARBA" id="ARBA00022801"/>
    </source>
</evidence>
<dbReference type="SMART" id="SM00174">
    <property type="entry name" value="RHO"/>
    <property type="match status" value="1"/>
</dbReference>
<dbReference type="PANTHER" id="PTHR46819:SF1">
    <property type="entry name" value="EF-HAND CALCIUM-BINDING DOMAIN-CONTAINING PROTEIN 7"/>
    <property type="match status" value="1"/>
</dbReference>
<sequence>MATNAALGRKVQEGGSTTSSASHSLEAKRTSITILVLGDEGVGKSSLISTFVSRHFSEVVPGIMTRVRLPPDPENSCITTIVDSQGGDGALMSAVATMSVTGGGTMAGGGPIGTLEGMGAATGQTILGTPSSNAEITGSSTKMKILPSLRSFSTSANPSGMGGIENVDSIILIYDLDRDETFFRLENHWLPLIERCYNGNLPVIVAGNKMDLFLPSSTAGVTDEQVLARSRQQIVSLMQRFRFIRQCIKCSAKNLLRVDEVFLKAQQAVLYPFTPLYDLDLGRLSEDCQRAFTRIFRMYDRDHDGLLSHTELDRFQNETFHVPVYERDLTGWKKVVARNNPNEEVVRDGKFTVAGFLAIFDVFISQNRLDVPWQALRTFGYDDNLNLHVPDSVYQGPEGASWSLSPSARRFLTDLFHQFDSDHDGVLSLDDIDTIFAILPEPSLPPWHPIRSRELFGQSFSFPKMPTAELPQSESAGDASVLNISQSLSASGITIVSGESFPSVDMSSLDRAHMVSTPLAYLDWMGLWHASAGISPSTTRAELFQLGHVEDGRSVKRRRGKKKSVSPTREMTPDSLLPSREVRILILGSPSSGKTALINCWSQRARDALITKHTKHPETTSTYVRLKRKKTKAGKGDEYETVVVHFVITEVPEAEAESQIKRQRQLSQLLASGGCDLVVLAFDSTNSASLAYAKHLETSLLNEELARVYVATKADQSSRVHDSDRDGNAEQDDDDWHPATVIDEAILHCRDLDLEPPMVTSAVRSIDEGEQTRSEALGHLARCCLEESGFERLRSKPHEERKRREASKRRNRKMIWFGVGVGVAVAVVGYLWTSGSSSGKGAPQGGDRGGSRLGVGWIRSLFSRAESN</sequence>
<keyword evidence="5" id="KW-0677">Repeat</keyword>
<dbReference type="Proteomes" id="UP000693970">
    <property type="component" value="Unassembled WGS sequence"/>
</dbReference>
<keyword evidence="12" id="KW-0342">GTP-binding</keyword>
<dbReference type="AlphaFoldDB" id="A0A9K3KS31"/>
<dbReference type="SMART" id="SM00175">
    <property type="entry name" value="RAB"/>
    <property type="match status" value="1"/>
</dbReference>
<dbReference type="OrthoDB" id="10020961at2759"/>
<dbReference type="SMART" id="SM00054">
    <property type="entry name" value="EFh"/>
    <property type="match status" value="2"/>
</dbReference>
<evidence type="ECO:0000256" key="13">
    <source>
        <dbReference type="ARBA" id="ARBA00023136"/>
    </source>
</evidence>
<feature type="domain" description="EF-hand" evidence="16">
    <location>
        <begin position="287"/>
        <end position="322"/>
    </location>
</feature>
<evidence type="ECO:0000313" key="17">
    <source>
        <dbReference type="EMBL" id="KAG7348195.1"/>
    </source>
</evidence>
<dbReference type="GO" id="GO:0005525">
    <property type="term" value="F:GTP binding"/>
    <property type="evidence" value="ECO:0007669"/>
    <property type="project" value="UniProtKB-KW"/>
</dbReference>
<evidence type="ECO:0000256" key="4">
    <source>
        <dbReference type="ARBA" id="ARBA00022723"/>
    </source>
</evidence>
<dbReference type="CDD" id="cd00882">
    <property type="entry name" value="Ras_like_GTPase"/>
    <property type="match status" value="1"/>
</dbReference>
<feature type="compositionally biased region" description="Basic and acidic residues" evidence="14">
    <location>
        <begin position="716"/>
        <end position="728"/>
    </location>
</feature>
<evidence type="ECO:0000256" key="11">
    <source>
        <dbReference type="ARBA" id="ARBA00023128"/>
    </source>
</evidence>
<dbReference type="PROSITE" id="PS51419">
    <property type="entry name" value="RAB"/>
    <property type="match status" value="1"/>
</dbReference>
<evidence type="ECO:0000256" key="5">
    <source>
        <dbReference type="ARBA" id="ARBA00022737"/>
    </source>
</evidence>
<dbReference type="InterPro" id="IPR013567">
    <property type="entry name" value="EF_hand_assoc_2"/>
</dbReference>
<feature type="transmembrane region" description="Helical" evidence="15">
    <location>
        <begin position="814"/>
        <end position="833"/>
    </location>
</feature>
<dbReference type="InterPro" id="IPR001806">
    <property type="entry name" value="Small_GTPase"/>
</dbReference>
<evidence type="ECO:0000256" key="10">
    <source>
        <dbReference type="ARBA" id="ARBA00022989"/>
    </source>
</evidence>
<feature type="domain" description="EF-hand" evidence="16">
    <location>
        <begin position="407"/>
        <end position="442"/>
    </location>
</feature>
<keyword evidence="3 15" id="KW-0812">Transmembrane</keyword>
<evidence type="ECO:0000256" key="14">
    <source>
        <dbReference type="SAM" id="MobiDB-lite"/>
    </source>
</evidence>
<keyword evidence="18" id="KW-1185">Reference proteome</keyword>
<feature type="region of interest" description="Disordered" evidence="14">
    <location>
        <begin position="716"/>
        <end position="737"/>
    </location>
</feature>
<keyword evidence="11" id="KW-0496">Mitochondrion</keyword>
<keyword evidence="4" id="KW-0479">Metal-binding</keyword>
<dbReference type="InterPro" id="IPR052266">
    <property type="entry name" value="Miro-EF-hand_domain"/>
</dbReference>
<evidence type="ECO:0000256" key="7">
    <source>
        <dbReference type="ARBA" id="ARBA00022787"/>
    </source>
</evidence>
<proteinExistence type="inferred from homology"/>
<reference evidence="17" key="1">
    <citation type="journal article" date="2021" name="Sci. Rep.">
        <title>Diploid genomic architecture of Nitzschia inconspicua, an elite biomass production diatom.</title>
        <authorList>
            <person name="Oliver A."/>
            <person name="Podell S."/>
            <person name="Pinowska A."/>
            <person name="Traller J.C."/>
            <person name="Smith S.R."/>
            <person name="McClure R."/>
            <person name="Beliaev A."/>
            <person name="Bohutskyi P."/>
            <person name="Hill E.A."/>
            <person name="Rabines A."/>
            <person name="Zheng H."/>
            <person name="Allen L.Z."/>
            <person name="Kuo A."/>
            <person name="Grigoriev I.V."/>
            <person name="Allen A.E."/>
            <person name="Hazlebeck D."/>
            <person name="Allen E.E."/>
        </authorList>
    </citation>
    <scope>NUCLEOTIDE SEQUENCE</scope>
    <source>
        <strain evidence="17">Hildebrandi</strain>
    </source>
</reference>
<dbReference type="PROSITE" id="PS00018">
    <property type="entry name" value="EF_HAND_1"/>
    <property type="match status" value="2"/>
</dbReference>
<dbReference type="Pfam" id="PF00071">
    <property type="entry name" value="Ras"/>
    <property type="match status" value="1"/>
</dbReference>
<dbReference type="Pfam" id="PF08356">
    <property type="entry name" value="EF_assoc_2"/>
    <property type="match status" value="1"/>
</dbReference>
<feature type="compositionally biased region" description="Polar residues" evidence="14">
    <location>
        <begin position="14"/>
        <end position="23"/>
    </location>
</feature>
<dbReference type="PANTHER" id="PTHR46819">
    <property type="entry name" value="EF-HAND CALCIUM-BINDING DOMAIN-CONTAINING PROTEIN 7"/>
    <property type="match status" value="1"/>
</dbReference>